<dbReference type="InterPro" id="IPR036714">
    <property type="entry name" value="SDH_sf"/>
</dbReference>
<comment type="caution">
    <text evidence="6">The sequence shown here is derived from an EMBL/GenBank/DDBJ whole genome shotgun (WGS) entry which is preliminary data.</text>
</comment>
<evidence type="ECO:0000256" key="5">
    <source>
        <dbReference type="ARBA" id="ARBA00023186"/>
    </source>
</evidence>
<keyword evidence="4" id="KW-0963">Cytoplasm</keyword>
<dbReference type="PANTHER" id="PTHR39585">
    <property type="entry name" value="FAD ASSEMBLY FACTOR SDHE"/>
    <property type="match status" value="1"/>
</dbReference>
<reference evidence="6 7" key="1">
    <citation type="journal article" date="2019" name="ISME J.">
        <title>Candidatus Macondimonas diazotrophica, a novel gammaproteobacterial genus dominating crude-oil-contaminated coastal sediments.</title>
        <authorList>
            <person name="Karthikeyan S."/>
            <person name="Konstantinidis K."/>
        </authorList>
    </citation>
    <scope>NUCLEOTIDE SEQUENCE [LARGE SCALE GENOMIC DNA]</scope>
    <source>
        <strain evidence="6 7">KTK01</strain>
    </source>
</reference>
<dbReference type="SUPFAM" id="SSF109910">
    <property type="entry name" value="YgfY-like"/>
    <property type="match status" value="1"/>
</dbReference>
<sequence>MAQADLGRLRWRCRRGMKELDELLLAYLPRYLEASADERAAFEALLDLPDPDLYRLVLTAGPGPDPAWECVLERLRQGLPRRA</sequence>
<dbReference type="InterPro" id="IPR005631">
    <property type="entry name" value="SDH"/>
</dbReference>
<comment type="subcellular location">
    <subcellularLocation>
        <location evidence="1">Cytoplasm</location>
    </subcellularLocation>
</comment>
<evidence type="ECO:0000313" key="6">
    <source>
        <dbReference type="EMBL" id="TFZ82603.1"/>
    </source>
</evidence>
<dbReference type="Proteomes" id="UP000297890">
    <property type="component" value="Unassembled WGS sequence"/>
</dbReference>
<protein>
    <recommendedName>
        <fullName evidence="3">FAD assembly factor SdhE</fullName>
    </recommendedName>
</protein>
<name>A0A4Z0FAD7_9GAMM</name>
<evidence type="ECO:0000313" key="7">
    <source>
        <dbReference type="Proteomes" id="UP000297890"/>
    </source>
</evidence>
<evidence type="ECO:0000256" key="3">
    <source>
        <dbReference type="ARBA" id="ARBA00019418"/>
    </source>
</evidence>
<comment type="similarity">
    <text evidence="2">Belongs to the SdhE FAD assembly factor family.</text>
</comment>
<gene>
    <name evidence="6" type="ORF">E4680_07820</name>
</gene>
<dbReference type="EMBL" id="SRIO01000008">
    <property type="protein sequence ID" value="TFZ82603.1"/>
    <property type="molecule type" value="Genomic_DNA"/>
</dbReference>
<evidence type="ECO:0000256" key="4">
    <source>
        <dbReference type="ARBA" id="ARBA00022490"/>
    </source>
</evidence>
<dbReference type="GO" id="GO:0006105">
    <property type="term" value="P:succinate metabolic process"/>
    <property type="evidence" value="ECO:0007669"/>
    <property type="project" value="TreeGrafter"/>
</dbReference>
<dbReference type="RefSeq" id="WP_135281849.1">
    <property type="nucleotide sequence ID" value="NZ_SRIO01000008.1"/>
</dbReference>
<evidence type="ECO:0000256" key="2">
    <source>
        <dbReference type="ARBA" id="ARBA00008571"/>
    </source>
</evidence>
<proteinExistence type="inferred from homology"/>
<dbReference type="Pfam" id="PF03937">
    <property type="entry name" value="Sdh5"/>
    <property type="match status" value="1"/>
</dbReference>
<dbReference type="PANTHER" id="PTHR39585:SF1">
    <property type="entry name" value="FAD ASSEMBLY FACTOR SDHE"/>
    <property type="match status" value="1"/>
</dbReference>
<evidence type="ECO:0000256" key="1">
    <source>
        <dbReference type="ARBA" id="ARBA00004496"/>
    </source>
</evidence>
<dbReference type="AlphaFoldDB" id="A0A4Z0FAD7"/>
<dbReference type="InterPro" id="IPR050531">
    <property type="entry name" value="SdhE_FAD_assembly_factor"/>
</dbReference>
<organism evidence="6 7">
    <name type="scientific">Candidatus Macondimonas diazotrophica</name>
    <dbReference type="NCBI Taxonomy" id="2305248"/>
    <lineage>
        <taxon>Bacteria</taxon>
        <taxon>Pseudomonadati</taxon>
        <taxon>Pseudomonadota</taxon>
        <taxon>Gammaproteobacteria</taxon>
        <taxon>Chromatiales</taxon>
        <taxon>Ectothiorhodospiraceae</taxon>
        <taxon>Candidatus Macondimonas</taxon>
    </lineage>
</organism>
<dbReference type="GO" id="GO:0005737">
    <property type="term" value="C:cytoplasm"/>
    <property type="evidence" value="ECO:0007669"/>
    <property type="project" value="UniProtKB-SubCell"/>
</dbReference>
<keyword evidence="5" id="KW-0143">Chaperone</keyword>
<dbReference type="Gene3D" id="1.10.150.250">
    <property type="entry name" value="Flavinator of succinate dehydrogenase"/>
    <property type="match status" value="1"/>
</dbReference>
<dbReference type="OrthoDB" id="9180899at2"/>
<keyword evidence="7" id="KW-1185">Reference proteome</keyword>
<accession>A0A4Z0FAD7</accession>